<dbReference type="PROSITE" id="PS50893">
    <property type="entry name" value="ABC_TRANSPORTER_2"/>
    <property type="match status" value="1"/>
</dbReference>
<dbReference type="InterPro" id="IPR003593">
    <property type="entry name" value="AAA+_ATPase"/>
</dbReference>
<feature type="domain" description="ABC transporter" evidence="5">
    <location>
        <begin position="4"/>
        <end position="236"/>
    </location>
</feature>
<proteinExistence type="predicted"/>
<accession>A0A1H3NQX8</accession>
<dbReference type="PANTHER" id="PTHR42788">
    <property type="entry name" value="TAURINE IMPORT ATP-BINDING PROTEIN-RELATED"/>
    <property type="match status" value="1"/>
</dbReference>
<evidence type="ECO:0000259" key="5">
    <source>
        <dbReference type="PROSITE" id="PS50893"/>
    </source>
</evidence>
<sequence>MGRVDIANVKKTFENKENASSFTVFENVDLTVEPGEFVSLLGPSGCGKSTLLNIVAGLDRATAGKVQVGERIVKEPGSDRGVVFQEAALMPWLTAVENVAFAIRKKMKKTEATERAKEFLKLVHLSKFVDAYPHELSGGMKQRVAIARALAMDPEILLMDEPFGALDEQTRTMLHREVQFIWEETRKTIIFVTHNIREAIMLSDRIVLMGTRPGGIRKIFPVNFPRPRTPSSQEFTKLEAEIMEILGGEIEKVMREEMGDDFHSKKASLLYSTHRDMGDNI</sequence>
<dbReference type="AlphaFoldDB" id="A0A1H3NQX8"/>
<evidence type="ECO:0000313" key="6">
    <source>
        <dbReference type="EMBL" id="SDY91163.1"/>
    </source>
</evidence>
<protein>
    <submittedName>
        <fullName evidence="6">NitT/TauT family transport system ATP-binding protein</fullName>
    </submittedName>
</protein>
<evidence type="ECO:0000256" key="3">
    <source>
        <dbReference type="ARBA" id="ARBA00022840"/>
    </source>
</evidence>
<evidence type="ECO:0000313" key="7">
    <source>
        <dbReference type="Proteomes" id="UP000198935"/>
    </source>
</evidence>
<dbReference type="InterPro" id="IPR027417">
    <property type="entry name" value="P-loop_NTPase"/>
</dbReference>
<dbReference type="PANTHER" id="PTHR42788:SF13">
    <property type="entry name" value="ALIPHATIC SULFONATES IMPORT ATP-BINDING PROTEIN SSUB"/>
    <property type="match status" value="1"/>
</dbReference>
<dbReference type="GO" id="GO:0005524">
    <property type="term" value="F:ATP binding"/>
    <property type="evidence" value="ECO:0007669"/>
    <property type="project" value="UniProtKB-KW"/>
</dbReference>
<dbReference type="InterPro" id="IPR017871">
    <property type="entry name" value="ABC_transporter-like_CS"/>
</dbReference>
<dbReference type="STRING" id="1503961.SAMN05421736_104166"/>
<gene>
    <name evidence="6" type="ORF">SAMN05421736_104166</name>
</gene>
<dbReference type="InterPro" id="IPR003439">
    <property type="entry name" value="ABC_transporter-like_ATP-bd"/>
</dbReference>
<organism evidence="6 7">
    <name type="scientific">Evansella caseinilytica</name>
    <dbReference type="NCBI Taxonomy" id="1503961"/>
    <lineage>
        <taxon>Bacteria</taxon>
        <taxon>Bacillati</taxon>
        <taxon>Bacillota</taxon>
        <taxon>Bacilli</taxon>
        <taxon>Bacillales</taxon>
        <taxon>Bacillaceae</taxon>
        <taxon>Evansella</taxon>
    </lineage>
</organism>
<dbReference type="GO" id="GO:0016887">
    <property type="term" value="F:ATP hydrolysis activity"/>
    <property type="evidence" value="ECO:0007669"/>
    <property type="project" value="InterPro"/>
</dbReference>
<evidence type="ECO:0000256" key="2">
    <source>
        <dbReference type="ARBA" id="ARBA00022741"/>
    </source>
</evidence>
<dbReference type="SMART" id="SM00382">
    <property type="entry name" value="AAA"/>
    <property type="match status" value="1"/>
</dbReference>
<dbReference type="SUPFAM" id="SSF52540">
    <property type="entry name" value="P-loop containing nucleoside triphosphate hydrolases"/>
    <property type="match status" value="1"/>
</dbReference>
<dbReference type="Gene3D" id="3.40.50.300">
    <property type="entry name" value="P-loop containing nucleotide triphosphate hydrolases"/>
    <property type="match status" value="1"/>
</dbReference>
<dbReference type="PROSITE" id="PS00211">
    <property type="entry name" value="ABC_TRANSPORTER_1"/>
    <property type="match status" value="1"/>
</dbReference>
<keyword evidence="2" id="KW-0547">Nucleotide-binding</keyword>
<dbReference type="EMBL" id="FNPI01000004">
    <property type="protein sequence ID" value="SDY91163.1"/>
    <property type="molecule type" value="Genomic_DNA"/>
</dbReference>
<evidence type="ECO:0000256" key="1">
    <source>
        <dbReference type="ARBA" id="ARBA00022448"/>
    </source>
</evidence>
<dbReference type="CDD" id="cd03293">
    <property type="entry name" value="ABC_NrtD_SsuB_transporters"/>
    <property type="match status" value="1"/>
</dbReference>
<dbReference type="OrthoDB" id="9802264at2"/>
<keyword evidence="1" id="KW-0813">Transport</keyword>
<dbReference type="Pfam" id="PF00005">
    <property type="entry name" value="ABC_tran"/>
    <property type="match status" value="1"/>
</dbReference>
<dbReference type="InterPro" id="IPR050166">
    <property type="entry name" value="ABC_transporter_ATP-bind"/>
</dbReference>
<keyword evidence="3 6" id="KW-0067">ATP-binding</keyword>
<keyword evidence="4" id="KW-1278">Translocase</keyword>
<dbReference type="Proteomes" id="UP000198935">
    <property type="component" value="Unassembled WGS sequence"/>
</dbReference>
<name>A0A1H3NQX8_9BACI</name>
<keyword evidence="7" id="KW-1185">Reference proteome</keyword>
<reference evidence="7" key="1">
    <citation type="submission" date="2016-10" db="EMBL/GenBank/DDBJ databases">
        <authorList>
            <person name="Varghese N."/>
            <person name="Submissions S."/>
        </authorList>
    </citation>
    <scope>NUCLEOTIDE SEQUENCE [LARGE SCALE GENOMIC DNA]</scope>
    <source>
        <strain evidence="7">SP</strain>
    </source>
</reference>
<evidence type="ECO:0000256" key="4">
    <source>
        <dbReference type="ARBA" id="ARBA00022967"/>
    </source>
</evidence>